<evidence type="ECO:0000256" key="6">
    <source>
        <dbReference type="ARBA" id="ARBA00022777"/>
    </source>
</evidence>
<evidence type="ECO:0000256" key="3">
    <source>
        <dbReference type="ARBA" id="ARBA00013596"/>
    </source>
</evidence>
<dbReference type="InterPro" id="IPR029056">
    <property type="entry name" value="Ribokinase-like"/>
</dbReference>
<evidence type="ECO:0000256" key="4">
    <source>
        <dbReference type="ARBA" id="ARBA00022679"/>
    </source>
</evidence>
<dbReference type="STRING" id="519441.Smon_0109"/>
<comment type="catalytic activity">
    <reaction evidence="9 11">
        <text>beta-D-fructose 1-phosphate + ATP = beta-D-fructose 1,6-bisphosphate + ADP + H(+)</text>
        <dbReference type="Rhea" id="RHEA:14213"/>
        <dbReference type="ChEBI" id="CHEBI:15378"/>
        <dbReference type="ChEBI" id="CHEBI:30616"/>
        <dbReference type="ChEBI" id="CHEBI:32966"/>
        <dbReference type="ChEBI" id="CHEBI:138881"/>
        <dbReference type="ChEBI" id="CHEBI:456216"/>
        <dbReference type="EC" id="2.7.1.56"/>
    </reaction>
</comment>
<keyword evidence="7 11" id="KW-0067">ATP-binding</keyword>
<dbReference type="GeneID" id="29674286"/>
<evidence type="ECO:0000256" key="9">
    <source>
        <dbReference type="ARBA" id="ARBA00047745"/>
    </source>
</evidence>
<dbReference type="CDD" id="cd01164">
    <property type="entry name" value="FruK_PfkB_like"/>
    <property type="match status" value="1"/>
</dbReference>
<proteinExistence type="inferred from homology"/>
<dbReference type="OrthoDB" id="9801219at2"/>
<dbReference type="EC" id="2.7.1.56" evidence="2 11"/>
<dbReference type="InterPro" id="IPR002173">
    <property type="entry name" value="Carboh/pur_kinase_PfkB_CS"/>
</dbReference>
<dbReference type="PANTHER" id="PTHR46566">
    <property type="entry name" value="1-PHOSPHOFRUCTOKINASE-RELATED"/>
    <property type="match status" value="1"/>
</dbReference>
<keyword evidence="4 10" id="KW-0808">Transferase</keyword>
<dbReference type="PANTHER" id="PTHR46566:SF1">
    <property type="entry name" value="1-PHOSPHOFRUCTOKINASE"/>
    <property type="match status" value="1"/>
</dbReference>
<dbReference type="Gene3D" id="3.40.1190.20">
    <property type="match status" value="1"/>
</dbReference>
<dbReference type="PROSITE" id="PS00584">
    <property type="entry name" value="PFKB_KINASES_2"/>
    <property type="match status" value="1"/>
</dbReference>
<dbReference type="KEGG" id="smf:Smon_0109"/>
<dbReference type="EMBL" id="CP001779">
    <property type="protein sequence ID" value="ACZ00604.1"/>
    <property type="molecule type" value="Genomic_DNA"/>
</dbReference>
<dbReference type="InterPro" id="IPR022463">
    <property type="entry name" value="1-PFruKinase"/>
</dbReference>
<evidence type="ECO:0000256" key="11">
    <source>
        <dbReference type="RuleBase" id="RU369061"/>
    </source>
</evidence>
<dbReference type="Pfam" id="PF00294">
    <property type="entry name" value="PfkB"/>
    <property type="match status" value="1"/>
</dbReference>
<dbReference type="NCBIfam" id="TIGR03168">
    <property type="entry name" value="1-PFK"/>
    <property type="match status" value="1"/>
</dbReference>
<dbReference type="PIRSF" id="PIRSF000535">
    <property type="entry name" value="1PFK/6PFK/LacC"/>
    <property type="match status" value="1"/>
</dbReference>
<dbReference type="SUPFAM" id="SSF53613">
    <property type="entry name" value="Ribokinase-like"/>
    <property type="match status" value="1"/>
</dbReference>
<evidence type="ECO:0000313" key="13">
    <source>
        <dbReference type="EMBL" id="ACZ00604.1"/>
    </source>
</evidence>
<dbReference type="InterPro" id="IPR017583">
    <property type="entry name" value="Tagatose/fructose_Pkinase"/>
</dbReference>
<dbReference type="GO" id="GO:0008662">
    <property type="term" value="F:1-phosphofructokinase activity"/>
    <property type="evidence" value="ECO:0007669"/>
    <property type="project" value="UniProtKB-UniRule"/>
</dbReference>
<evidence type="ECO:0000256" key="5">
    <source>
        <dbReference type="ARBA" id="ARBA00022741"/>
    </source>
</evidence>
<comment type="function">
    <text evidence="11">Catalyzes the ATP-dependent phosphorylation of fructose-l-phosphate to fructose-l,6-bisphosphate.</text>
</comment>
<sequence length="302" mass="33608">MIYTLTLNPALDYDIYLNKTELGNLNLSKDVNFRAGGKGINVSIMLKNLGMDSIALGYVSGFTGKFIKRSLDEMNISNNFIEIDGITRINVKINDSNGETEIAGISPRISNIDIEKLLGVIKSLKKDDILVLAGSIPENLQKDIYKVISMETQAKIILDTRGDKLNYNVYNNILIKPNIKELEDVFNVSLNSDEMIYEYAQKFIENGIENVLVSMGSKGAILVKKGRYYKGNIPSGKYINSIGAGDSMVAGFTYAYVNKYRDEDILKFAIACGSSTAYSYNIGEKELIDKLLLDIKIEEVKL</sequence>
<dbReference type="GO" id="GO:0005829">
    <property type="term" value="C:cytosol"/>
    <property type="evidence" value="ECO:0007669"/>
    <property type="project" value="TreeGrafter"/>
</dbReference>
<dbReference type="AlphaFoldDB" id="D1AWC8"/>
<keyword evidence="14" id="KW-1185">Reference proteome</keyword>
<evidence type="ECO:0000259" key="12">
    <source>
        <dbReference type="Pfam" id="PF00294"/>
    </source>
</evidence>
<organism evidence="13 14">
    <name type="scientific">Streptobacillus moniliformis (strain ATCC 14647 / DSM 12112 / NCTC 10651 / 9901)</name>
    <dbReference type="NCBI Taxonomy" id="519441"/>
    <lineage>
        <taxon>Bacteria</taxon>
        <taxon>Fusobacteriati</taxon>
        <taxon>Fusobacteriota</taxon>
        <taxon>Fusobacteriia</taxon>
        <taxon>Fusobacteriales</taxon>
        <taxon>Leptotrichiaceae</taxon>
        <taxon>Streptobacillus</taxon>
    </lineage>
</organism>
<protein>
    <recommendedName>
        <fullName evidence="3 11">1-phosphofructokinase</fullName>
        <shortName evidence="11">Fru1PK</shortName>
        <ecNumber evidence="2 11">2.7.1.56</ecNumber>
    </recommendedName>
    <alternativeName>
        <fullName evidence="8 11">Fructose 1-phosphate kinase</fullName>
    </alternativeName>
</protein>
<dbReference type="GO" id="GO:0016052">
    <property type="term" value="P:carbohydrate catabolic process"/>
    <property type="evidence" value="ECO:0007669"/>
    <property type="project" value="UniProtKB-ARBA"/>
</dbReference>
<gene>
    <name evidence="13" type="ordered locus">Smon_0109</name>
</gene>
<dbReference type="NCBIfam" id="TIGR03828">
    <property type="entry name" value="pfkB"/>
    <property type="match status" value="1"/>
</dbReference>
<name>D1AWC8_STRM9</name>
<dbReference type="HOGENOM" id="CLU_050013_1_0_0"/>
<keyword evidence="5 11" id="KW-0547">Nucleotide-binding</keyword>
<reference evidence="13 14" key="1">
    <citation type="journal article" date="2009" name="Stand. Genomic Sci.">
        <title>Complete genome sequence of Streptobacillus moniliformis type strain (9901T).</title>
        <authorList>
            <person name="Nolan M."/>
            <person name="Gronow S."/>
            <person name="Lapidus A."/>
            <person name="Ivanova N."/>
            <person name="Copeland A."/>
            <person name="Lucas S."/>
            <person name="Del Rio T.G."/>
            <person name="Chen F."/>
            <person name="Tice H."/>
            <person name="Pitluck S."/>
            <person name="Cheng J.F."/>
            <person name="Sims D."/>
            <person name="Meincke L."/>
            <person name="Bruce D."/>
            <person name="Goodwin L."/>
            <person name="Brettin T."/>
            <person name="Han C."/>
            <person name="Detter J.C."/>
            <person name="Ovchinikova G."/>
            <person name="Pati A."/>
            <person name="Mavromatis K."/>
            <person name="Mikhailova N."/>
            <person name="Chen A."/>
            <person name="Palaniappan K."/>
            <person name="Land M."/>
            <person name="Hauser L."/>
            <person name="Chang Y.J."/>
            <person name="Jeffries C.D."/>
            <person name="Rohde M."/>
            <person name="Sproer C."/>
            <person name="Goker M."/>
            <person name="Bristow J."/>
            <person name="Eisen J.A."/>
            <person name="Markowitz V."/>
            <person name="Hugenholtz P."/>
            <person name="Kyrpides N.C."/>
            <person name="Klenk H.P."/>
            <person name="Chain P."/>
        </authorList>
    </citation>
    <scope>NUCLEOTIDE SEQUENCE [LARGE SCALE GENOMIC DNA]</scope>
    <source>
        <strain evidence="14">ATCC 14647 / DSM 12112 / NCTC 10651 / 9901</strain>
    </source>
</reference>
<evidence type="ECO:0000313" key="14">
    <source>
        <dbReference type="Proteomes" id="UP000002072"/>
    </source>
</evidence>
<comment type="similarity">
    <text evidence="1 11">Belongs to the carbohydrate kinase PfkB family.</text>
</comment>
<dbReference type="eggNOG" id="COG1105">
    <property type="taxonomic scope" value="Bacteria"/>
</dbReference>
<accession>D1AWC8</accession>
<evidence type="ECO:0000256" key="1">
    <source>
        <dbReference type="ARBA" id="ARBA00010688"/>
    </source>
</evidence>
<evidence type="ECO:0000256" key="10">
    <source>
        <dbReference type="PIRNR" id="PIRNR000535"/>
    </source>
</evidence>
<evidence type="ECO:0000256" key="2">
    <source>
        <dbReference type="ARBA" id="ARBA00012131"/>
    </source>
</evidence>
<dbReference type="InterPro" id="IPR011611">
    <property type="entry name" value="PfkB_dom"/>
</dbReference>
<dbReference type="FunFam" id="3.40.1190.20:FF:000001">
    <property type="entry name" value="Phosphofructokinase"/>
    <property type="match status" value="1"/>
</dbReference>
<evidence type="ECO:0000256" key="8">
    <source>
        <dbReference type="ARBA" id="ARBA00032802"/>
    </source>
</evidence>
<dbReference type="Proteomes" id="UP000002072">
    <property type="component" value="Chromosome"/>
</dbReference>
<evidence type="ECO:0000256" key="7">
    <source>
        <dbReference type="ARBA" id="ARBA00022840"/>
    </source>
</evidence>
<keyword evidence="6 11" id="KW-0418">Kinase</keyword>
<feature type="domain" description="Carbohydrate kinase PfkB" evidence="12">
    <location>
        <begin position="8"/>
        <end position="277"/>
    </location>
</feature>
<dbReference type="GO" id="GO:0005524">
    <property type="term" value="F:ATP binding"/>
    <property type="evidence" value="ECO:0007669"/>
    <property type="project" value="UniProtKB-UniRule"/>
</dbReference>
<dbReference type="RefSeq" id="WP_012858162.1">
    <property type="nucleotide sequence ID" value="NC_013515.1"/>
</dbReference>
<dbReference type="GO" id="GO:0044281">
    <property type="term" value="P:small molecule metabolic process"/>
    <property type="evidence" value="ECO:0007669"/>
    <property type="project" value="UniProtKB-ARBA"/>
</dbReference>